<gene>
    <name evidence="1" type="ORF">TU35_002935</name>
</gene>
<organism evidence="1 2">
    <name type="scientific">Thermoproteus sp. AZ2</name>
    <dbReference type="NCBI Taxonomy" id="1609232"/>
    <lineage>
        <taxon>Archaea</taxon>
        <taxon>Thermoproteota</taxon>
        <taxon>Thermoprotei</taxon>
        <taxon>Thermoproteales</taxon>
        <taxon>Thermoproteaceae</taxon>
        <taxon>Thermoproteus</taxon>
    </lineage>
</organism>
<proteinExistence type="predicted"/>
<evidence type="ECO:0000313" key="1">
    <source>
        <dbReference type="EMBL" id="MFB6490196.1"/>
    </source>
</evidence>
<sequence>MIKIATFDVWGTLLPIEPAIKAVADVLTKALGGRVPWNTVYSFVQEERRALKLARRERQELVPPTYNLFNIRRRLRERGIKADFDVYEVQDKIDEAIAGLEAEPHRDALEALKAIKDDGYRLGIISNVLLWRSRATRALLAKLDVADFFEAQIYADDVGFVKPSVRVFEMAVATLVGDVIPDVYVHVGDDFYEDFLGAIMSDYQATLVDRQGAYIKKEYHEALPCRAYIIRDLKLLPVITHQLESCASK</sequence>
<keyword evidence="1" id="KW-0378">Hydrolase</keyword>
<accession>A0ACC6UZW1</accession>
<dbReference type="EC" id="3.1.3.-" evidence="1"/>
<evidence type="ECO:0000313" key="2">
    <source>
        <dbReference type="Proteomes" id="UP000033636"/>
    </source>
</evidence>
<name>A0ACC6UZW1_9CREN</name>
<reference evidence="1" key="1">
    <citation type="submission" date="2024-07" db="EMBL/GenBank/DDBJ databases">
        <title>Metagenome and Metagenome-Assembled Genomes of Archaea from a hot spring from the geothermal field of Los Azufres, Mexico.</title>
        <authorList>
            <person name="Marin-Paredes R."/>
            <person name="Martinez-Romero E."/>
            <person name="Servin-Garciduenas L.E."/>
        </authorList>
    </citation>
    <scope>NUCLEOTIDE SEQUENCE</scope>
</reference>
<comment type="caution">
    <text evidence="1">The sequence shown here is derived from an EMBL/GenBank/DDBJ whole genome shotgun (WGS) entry which is preliminary data.</text>
</comment>
<protein>
    <submittedName>
        <fullName evidence="1">HAD family hydrolase</fullName>
        <ecNumber evidence="1">3.1.3.-</ecNumber>
    </submittedName>
</protein>
<dbReference type="EMBL" id="JZWT02000005">
    <property type="protein sequence ID" value="MFB6490196.1"/>
    <property type="molecule type" value="Genomic_DNA"/>
</dbReference>
<dbReference type="Proteomes" id="UP000033636">
    <property type="component" value="Unassembled WGS sequence"/>
</dbReference>